<evidence type="ECO:0000256" key="2">
    <source>
        <dbReference type="ARBA" id="ARBA00023002"/>
    </source>
</evidence>
<evidence type="ECO:0000313" key="4">
    <source>
        <dbReference type="EMBL" id="QHS62976.1"/>
    </source>
</evidence>
<keyword evidence="5" id="KW-1185">Reference proteome</keyword>
<protein>
    <submittedName>
        <fullName evidence="4">SDR family NAD(P)-dependent oxidoreductase</fullName>
    </submittedName>
</protein>
<evidence type="ECO:0000313" key="5">
    <source>
        <dbReference type="Proteomes" id="UP000476411"/>
    </source>
</evidence>
<dbReference type="PRINTS" id="PR00080">
    <property type="entry name" value="SDRFAMILY"/>
</dbReference>
<dbReference type="AlphaFoldDB" id="A0A6B9ZLX1"/>
<dbReference type="PANTHER" id="PTHR43976">
    <property type="entry name" value="SHORT CHAIN DEHYDROGENASE"/>
    <property type="match status" value="1"/>
</dbReference>
<dbReference type="Proteomes" id="UP000476411">
    <property type="component" value="Chromosome"/>
</dbReference>
<dbReference type="Pfam" id="PF00106">
    <property type="entry name" value="adh_short"/>
    <property type="match status" value="1"/>
</dbReference>
<dbReference type="InterPro" id="IPR051911">
    <property type="entry name" value="SDR_oxidoreductase"/>
</dbReference>
<dbReference type="PANTHER" id="PTHR43976:SF16">
    <property type="entry name" value="SHORT-CHAIN DEHYDROGENASE_REDUCTASE FAMILY PROTEIN"/>
    <property type="match status" value="1"/>
</dbReference>
<evidence type="ECO:0000256" key="3">
    <source>
        <dbReference type="RuleBase" id="RU000363"/>
    </source>
</evidence>
<proteinExistence type="inferred from homology"/>
<dbReference type="InterPro" id="IPR020904">
    <property type="entry name" value="Sc_DH/Rdtase_CS"/>
</dbReference>
<organism evidence="4 5">
    <name type="scientific">Chitinophaga agri</name>
    <dbReference type="NCBI Taxonomy" id="2703787"/>
    <lineage>
        <taxon>Bacteria</taxon>
        <taxon>Pseudomonadati</taxon>
        <taxon>Bacteroidota</taxon>
        <taxon>Chitinophagia</taxon>
        <taxon>Chitinophagales</taxon>
        <taxon>Chitinophagaceae</taxon>
        <taxon>Chitinophaga</taxon>
    </lineage>
</organism>
<dbReference type="NCBIfam" id="NF004824">
    <property type="entry name" value="PRK06180.1"/>
    <property type="match status" value="1"/>
</dbReference>
<accession>A0A6B9ZLX1</accession>
<sequence length="280" mass="29730">MASQKTLMITGASKGFGLEITKAALAAGDKVIATVRSGAAELVTALGHPDTLAVVTMDVTNEAQVKAAVAEALGKFGQIDVLINNAGYGLLAGVEEASDVEVRKQYDTNVFGLLNVTRAVLPAMRQRRSGHIINISSLFGYDAIIGWGIYGSTKFAVEGISKGLAQEVAPLGIHVTALAPGLFSTDFLGKASYQESANKIADYDETVGQVRHVPEQFHGQQPGDPVKLAQVVIQIAHTAQPPLHLPVGTDAVEMLKNNAAKMLEESARWQEVSFSTDHRK</sequence>
<evidence type="ECO:0000256" key="1">
    <source>
        <dbReference type="ARBA" id="ARBA00006484"/>
    </source>
</evidence>
<gene>
    <name evidence="4" type="ORF">GWR21_26335</name>
</gene>
<keyword evidence="2" id="KW-0560">Oxidoreductase</keyword>
<dbReference type="KEGG" id="chih:GWR21_26335"/>
<dbReference type="RefSeq" id="WP_162334700.1">
    <property type="nucleotide sequence ID" value="NZ_CP048113.1"/>
</dbReference>
<dbReference type="GO" id="GO:0016491">
    <property type="term" value="F:oxidoreductase activity"/>
    <property type="evidence" value="ECO:0007669"/>
    <property type="project" value="UniProtKB-KW"/>
</dbReference>
<dbReference type="InterPro" id="IPR036291">
    <property type="entry name" value="NAD(P)-bd_dom_sf"/>
</dbReference>
<dbReference type="InterPro" id="IPR002347">
    <property type="entry name" value="SDR_fam"/>
</dbReference>
<dbReference type="PROSITE" id="PS00061">
    <property type="entry name" value="ADH_SHORT"/>
    <property type="match status" value="1"/>
</dbReference>
<comment type="similarity">
    <text evidence="1 3">Belongs to the short-chain dehydrogenases/reductases (SDR) family.</text>
</comment>
<name>A0A6B9ZLX1_9BACT</name>
<dbReference type="PRINTS" id="PR00081">
    <property type="entry name" value="GDHRDH"/>
</dbReference>
<dbReference type="SUPFAM" id="SSF51735">
    <property type="entry name" value="NAD(P)-binding Rossmann-fold domains"/>
    <property type="match status" value="1"/>
</dbReference>
<dbReference type="CDD" id="cd05374">
    <property type="entry name" value="17beta-HSD-like_SDR_c"/>
    <property type="match status" value="1"/>
</dbReference>
<dbReference type="EMBL" id="CP048113">
    <property type="protein sequence ID" value="QHS62976.1"/>
    <property type="molecule type" value="Genomic_DNA"/>
</dbReference>
<dbReference type="Gene3D" id="3.40.50.720">
    <property type="entry name" value="NAD(P)-binding Rossmann-like Domain"/>
    <property type="match status" value="1"/>
</dbReference>
<reference evidence="4 5" key="1">
    <citation type="submission" date="2020-01" db="EMBL/GenBank/DDBJ databases">
        <title>Complete genome sequence of Chitinophaga sp. H33E-04 isolated from quinoa roots.</title>
        <authorList>
            <person name="Weon H.-Y."/>
            <person name="Lee S.A."/>
        </authorList>
    </citation>
    <scope>NUCLEOTIDE SEQUENCE [LARGE SCALE GENOMIC DNA]</scope>
    <source>
        <strain evidence="4 5">H33E-04</strain>
    </source>
</reference>